<evidence type="ECO:0000256" key="6">
    <source>
        <dbReference type="ARBA" id="ARBA00023125"/>
    </source>
</evidence>
<dbReference type="GO" id="GO:0003700">
    <property type="term" value="F:DNA-binding transcription factor activity"/>
    <property type="evidence" value="ECO:0007669"/>
    <property type="project" value="InterPro"/>
</dbReference>
<dbReference type="GO" id="GO:0000156">
    <property type="term" value="F:phosphorelay response regulator activity"/>
    <property type="evidence" value="ECO:0007669"/>
    <property type="project" value="TreeGrafter"/>
</dbReference>
<dbReference type="EMBL" id="BMSA01000002">
    <property type="protein sequence ID" value="GGT38692.1"/>
    <property type="molecule type" value="Genomic_DNA"/>
</dbReference>
<dbReference type="SUPFAM" id="SSF52172">
    <property type="entry name" value="CheY-like"/>
    <property type="match status" value="1"/>
</dbReference>
<dbReference type="PANTHER" id="PTHR45526:SF1">
    <property type="entry name" value="TRANSCRIPTIONAL REGULATORY PROTEIN DCUR-RELATED"/>
    <property type="match status" value="1"/>
</dbReference>
<evidence type="ECO:0000259" key="12">
    <source>
        <dbReference type="PROSITE" id="PS50110"/>
    </source>
</evidence>
<feature type="domain" description="Response regulatory" evidence="12">
    <location>
        <begin position="39"/>
        <end position="155"/>
    </location>
</feature>
<dbReference type="SMART" id="SM00448">
    <property type="entry name" value="REC"/>
    <property type="match status" value="1"/>
</dbReference>
<dbReference type="GO" id="GO:0003677">
    <property type="term" value="F:DNA binding"/>
    <property type="evidence" value="ECO:0007669"/>
    <property type="project" value="UniProtKB-KW"/>
</dbReference>
<comment type="subcellular location">
    <subcellularLocation>
        <location evidence="1 9">Cytoplasm</location>
    </subcellularLocation>
</comment>
<dbReference type="Gene3D" id="3.40.50.2300">
    <property type="match status" value="1"/>
</dbReference>
<reference evidence="13" key="2">
    <citation type="submission" date="2020-09" db="EMBL/GenBank/DDBJ databases">
        <authorList>
            <person name="Sun Q."/>
            <person name="Ohkuma M."/>
        </authorList>
    </citation>
    <scope>NUCLEOTIDE SEQUENCE</scope>
    <source>
        <strain evidence="13">JCM 4125</strain>
    </source>
</reference>
<organism evidence="13 14">
    <name type="scientific">Streptomyces phaeofaciens</name>
    <dbReference type="NCBI Taxonomy" id="68254"/>
    <lineage>
        <taxon>Bacteria</taxon>
        <taxon>Bacillati</taxon>
        <taxon>Actinomycetota</taxon>
        <taxon>Actinomycetes</taxon>
        <taxon>Kitasatosporales</taxon>
        <taxon>Streptomycetaceae</taxon>
        <taxon>Streptomyces</taxon>
    </lineage>
</organism>
<protein>
    <recommendedName>
        <fullName evidence="9">Transcriptional regulatory protein</fullName>
    </recommendedName>
</protein>
<dbReference type="InterPro" id="IPR036390">
    <property type="entry name" value="WH_DNA-bd_sf"/>
</dbReference>
<dbReference type="AlphaFoldDB" id="A0A918H5Z3"/>
<evidence type="ECO:0000256" key="11">
    <source>
        <dbReference type="SAM" id="MobiDB-lite"/>
    </source>
</evidence>
<gene>
    <name evidence="13" type="ORF">GCM10010226_14040</name>
</gene>
<name>A0A918H5Z3_9ACTN</name>
<dbReference type="Proteomes" id="UP000646776">
    <property type="component" value="Unassembled WGS sequence"/>
</dbReference>
<evidence type="ECO:0000256" key="10">
    <source>
        <dbReference type="PROSITE-ProRule" id="PRU00169"/>
    </source>
</evidence>
<keyword evidence="8 9" id="KW-0804">Transcription</keyword>
<dbReference type="InterPro" id="IPR036388">
    <property type="entry name" value="WH-like_DNA-bd_sf"/>
</dbReference>
<dbReference type="PROSITE" id="PS50110">
    <property type="entry name" value="RESPONSE_REGULATORY"/>
    <property type="match status" value="1"/>
</dbReference>
<evidence type="ECO:0000256" key="8">
    <source>
        <dbReference type="ARBA" id="ARBA00023163"/>
    </source>
</evidence>
<feature type="region of interest" description="Disordered" evidence="11">
    <location>
        <begin position="1"/>
        <end position="31"/>
    </location>
</feature>
<evidence type="ECO:0000256" key="7">
    <source>
        <dbReference type="ARBA" id="ARBA00023159"/>
    </source>
</evidence>
<dbReference type="PANTHER" id="PTHR45526">
    <property type="entry name" value="TRANSCRIPTIONAL REGULATORY PROTEIN DPIA"/>
    <property type="match status" value="1"/>
</dbReference>
<dbReference type="InterPro" id="IPR048714">
    <property type="entry name" value="DpiA-like_HTH"/>
</dbReference>
<keyword evidence="14" id="KW-1185">Reference proteome</keyword>
<keyword evidence="3 10" id="KW-0597">Phosphoprotein</keyword>
<evidence type="ECO:0000256" key="9">
    <source>
        <dbReference type="PIRNR" id="PIRNR006171"/>
    </source>
</evidence>
<sequence length="263" mass="27342">MTDVTGETGGTGGSGTTGGAGAIGGTGGVPRVPGGEPIRVLVVEDDPVAADAHVLYVGRVPGFVAVGKAHTGAEARRLLDRTPVDLLLLDLHLPDGHGLHLARSLRAAGYHADVIAVTSARDLTVVREGVSLGVVQYVLKPFTFATLRDRLVRYAEFRGAAGEASGQDEVDRALAALRAPSPAALPKGLSAPTLERVTEALREAGEGLTAAGVAESVGISRITARRYLEHLVEAGRAERKPLYGQVGRPELVYRWVKGAGKGR</sequence>
<dbReference type="PIRSF" id="PIRSF006171">
    <property type="entry name" value="RR_citrat_malat"/>
    <property type="match status" value="1"/>
</dbReference>
<dbReference type="InterPro" id="IPR024187">
    <property type="entry name" value="Sig_transdc_resp-reg_cit/mal"/>
</dbReference>
<evidence type="ECO:0000256" key="5">
    <source>
        <dbReference type="ARBA" id="ARBA00023015"/>
    </source>
</evidence>
<dbReference type="GO" id="GO:0005737">
    <property type="term" value="C:cytoplasm"/>
    <property type="evidence" value="ECO:0007669"/>
    <property type="project" value="UniProtKB-SubCell"/>
</dbReference>
<dbReference type="Gene3D" id="1.10.10.10">
    <property type="entry name" value="Winged helix-like DNA-binding domain superfamily/Winged helix DNA-binding domain"/>
    <property type="match status" value="1"/>
</dbReference>
<dbReference type="Pfam" id="PF00072">
    <property type="entry name" value="Response_reg"/>
    <property type="match status" value="1"/>
</dbReference>
<evidence type="ECO:0000256" key="1">
    <source>
        <dbReference type="ARBA" id="ARBA00004496"/>
    </source>
</evidence>
<evidence type="ECO:0000256" key="4">
    <source>
        <dbReference type="ARBA" id="ARBA00023012"/>
    </source>
</evidence>
<keyword evidence="5 9" id="KW-0805">Transcription regulation</keyword>
<dbReference type="Pfam" id="PF20714">
    <property type="entry name" value="HTH_64"/>
    <property type="match status" value="1"/>
</dbReference>
<evidence type="ECO:0000256" key="3">
    <source>
        <dbReference type="ARBA" id="ARBA00022553"/>
    </source>
</evidence>
<dbReference type="InterPro" id="IPR011006">
    <property type="entry name" value="CheY-like_superfamily"/>
</dbReference>
<proteinExistence type="predicted"/>
<keyword evidence="2 9" id="KW-0963">Cytoplasm</keyword>
<accession>A0A918H5Z3</accession>
<reference evidence="13" key="1">
    <citation type="journal article" date="2014" name="Int. J. Syst. Evol. Microbiol.">
        <title>Complete genome sequence of Corynebacterium casei LMG S-19264T (=DSM 44701T), isolated from a smear-ripened cheese.</title>
        <authorList>
            <consortium name="US DOE Joint Genome Institute (JGI-PGF)"/>
            <person name="Walter F."/>
            <person name="Albersmeier A."/>
            <person name="Kalinowski J."/>
            <person name="Ruckert C."/>
        </authorList>
    </citation>
    <scope>NUCLEOTIDE SEQUENCE</scope>
    <source>
        <strain evidence="13">JCM 4125</strain>
    </source>
</reference>
<dbReference type="SUPFAM" id="SSF46785">
    <property type="entry name" value="Winged helix' DNA-binding domain"/>
    <property type="match status" value="1"/>
</dbReference>
<comment type="caution">
    <text evidence="13">The sequence shown here is derived from an EMBL/GenBank/DDBJ whole genome shotgun (WGS) entry which is preliminary data.</text>
</comment>
<evidence type="ECO:0000313" key="14">
    <source>
        <dbReference type="Proteomes" id="UP000646776"/>
    </source>
</evidence>
<evidence type="ECO:0000256" key="2">
    <source>
        <dbReference type="ARBA" id="ARBA00022490"/>
    </source>
</evidence>
<evidence type="ECO:0000313" key="13">
    <source>
        <dbReference type="EMBL" id="GGT38692.1"/>
    </source>
</evidence>
<keyword evidence="7 9" id="KW-0010">Activator</keyword>
<dbReference type="FunFam" id="3.40.50.2300:FF:000057">
    <property type="entry name" value="Transcriptional regulatory protein"/>
    <property type="match status" value="1"/>
</dbReference>
<dbReference type="InterPro" id="IPR001789">
    <property type="entry name" value="Sig_transdc_resp-reg_receiver"/>
</dbReference>
<keyword evidence="6 9" id="KW-0238">DNA-binding</keyword>
<dbReference type="InterPro" id="IPR051271">
    <property type="entry name" value="2C-system_Tx_regulators"/>
</dbReference>
<keyword evidence="4 9" id="KW-0902">Two-component regulatory system</keyword>
<feature type="modified residue" description="4-aspartylphosphate" evidence="10">
    <location>
        <position position="90"/>
    </location>
</feature>
<feature type="compositionally biased region" description="Gly residues" evidence="11">
    <location>
        <begin position="7"/>
        <end position="28"/>
    </location>
</feature>